<dbReference type="Pfam" id="PF09719">
    <property type="entry name" value="C_GCAxxG_C_C"/>
    <property type="match status" value="1"/>
</dbReference>
<proteinExistence type="predicted"/>
<evidence type="ECO:0000313" key="2">
    <source>
        <dbReference type="Proteomes" id="UP000017081"/>
    </source>
</evidence>
<dbReference type="STRING" id="1319815.HMPREF0202_00532"/>
<sequence length="121" mass="13169">MNKKVTYVKGQLNCAESIIDSFNKNNNTEIPVALGSGMGTGATIGSLCGAVNAAVLVIGYLKGRETYQEENKARSLANNLLKEIKNKFNSELCVDLKKSNVSCSEIVSFTYEKLEEILSKN</sequence>
<dbReference type="PATRIC" id="fig|1319815.3.peg.508"/>
<dbReference type="InterPro" id="IPR036280">
    <property type="entry name" value="Multihaem_cyt_sf"/>
</dbReference>
<dbReference type="EMBL" id="AXZF01000019">
    <property type="protein sequence ID" value="ERT69504.1"/>
    <property type="molecule type" value="Genomic_DNA"/>
</dbReference>
<organism evidence="1 2">
    <name type="scientific">Cetobacterium somerae ATCC BAA-474</name>
    <dbReference type="NCBI Taxonomy" id="1319815"/>
    <lineage>
        <taxon>Bacteria</taxon>
        <taxon>Fusobacteriati</taxon>
        <taxon>Fusobacteriota</taxon>
        <taxon>Fusobacteriia</taxon>
        <taxon>Fusobacteriales</taxon>
        <taxon>Fusobacteriaceae</taxon>
        <taxon>Cetobacterium</taxon>
    </lineage>
</organism>
<evidence type="ECO:0000313" key="1">
    <source>
        <dbReference type="EMBL" id="ERT69504.1"/>
    </source>
</evidence>
<name>U7VED2_9FUSO</name>
<accession>U7VED2</accession>
<reference evidence="1 2" key="1">
    <citation type="submission" date="2013-08" db="EMBL/GenBank/DDBJ databases">
        <authorList>
            <person name="Weinstock G."/>
            <person name="Sodergren E."/>
            <person name="Wylie T."/>
            <person name="Fulton L."/>
            <person name="Fulton R."/>
            <person name="Fronick C."/>
            <person name="O'Laughlin M."/>
            <person name="Godfrey J."/>
            <person name="Miner T."/>
            <person name="Herter B."/>
            <person name="Appelbaum E."/>
            <person name="Cordes M."/>
            <person name="Lek S."/>
            <person name="Wollam A."/>
            <person name="Pepin K.H."/>
            <person name="Palsikar V.B."/>
            <person name="Mitreva M."/>
            <person name="Wilson R.K."/>
        </authorList>
    </citation>
    <scope>NUCLEOTIDE SEQUENCE [LARGE SCALE GENOMIC DNA]</scope>
    <source>
        <strain evidence="1 2">ATCC BAA-474</strain>
    </source>
</reference>
<dbReference type="RefSeq" id="WP_023050079.1">
    <property type="nucleotide sequence ID" value="NZ_CP173065.2"/>
</dbReference>
<dbReference type="NCBIfam" id="TIGR01909">
    <property type="entry name" value="C_GCAxxG_C_C"/>
    <property type="match status" value="1"/>
</dbReference>
<gene>
    <name evidence="1" type="ORF">HMPREF0202_00532</name>
</gene>
<dbReference type="Proteomes" id="UP000017081">
    <property type="component" value="Unassembled WGS sequence"/>
</dbReference>
<comment type="caution">
    <text evidence="1">The sequence shown here is derived from an EMBL/GenBank/DDBJ whole genome shotgun (WGS) entry which is preliminary data.</text>
</comment>
<dbReference type="eggNOG" id="ENOG5033D30">
    <property type="taxonomic scope" value="Bacteria"/>
</dbReference>
<dbReference type="SUPFAM" id="SSF48695">
    <property type="entry name" value="Multiheme cytochromes"/>
    <property type="match status" value="1"/>
</dbReference>
<protein>
    <submittedName>
        <fullName evidence="1">Uncharacterized protein</fullName>
    </submittedName>
</protein>
<keyword evidence="2" id="KW-1185">Reference proteome</keyword>
<dbReference type="HOGENOM" id="CLU_091283_5_1_0"/>
<dbReference type="AlphaFoldDB" id="U7VED2"/>
<dbReference type="InterPro" id="IPR010181">
    <property type="entry name" value="CGCAxxGCC_motif"/>
</dbReference>